<evidence type="ECO:0000313" key="1">
    <source>
        <dbReference type="EMBL" id="MBU2951352.1"/>
    </source>
</evidence>
<protein>
    <submittedName>
        <fullName evidence="1">Uncharacterized protein</fullName>
    </submittedName>
</protein>
<accession>A0ACC5UAJ8</accession>
<comment type="caution">
    <text evidence="1">The sequence shown here is derived from an EMBL/GenBank/DDBJ whole genome shotgun (WGS) entry which is preliminary data.</text>
</comment>
<evidence type="ECO:0000313" key="2">
    <source>
        <dbReference type="Proteomes" id="UP001647509"/>
    </source>
</evidence>
<organism evidence="1 2">
    <name type="scientific">Pseudotamlana agarivorans</name>
    <dbReference type="NCBI Taxonomy" id="481183"/>
    <lineage>
        <taxon>Bacteria</taxon>
        <taxon>Pseudomonadati</taxon>
        <taxon>Bacteroidota</taxon>
        <taxon>Flavobacteriia</taxon>
        <taxon>Flavobacteriales</taxon>
        <taxon>Flavobacteriaceae</taxon>
        <taxon>Pseudotamlana</taxon>
    </lineage>
</organism>
<sequence length="137" mass="15959">MKKYIILLLTLSYSLLSYGQDLKENELFGKWKVLKILEKTSNPNMEPIIKGFENATLIFDTDKNFELTTTTNSELFTMFTSITKNTKWKFESNKQLIHIGNESDGYTIMGIFTNKNDNQILFRIEESEIVLEVEKTN</sequence>
<dbReference type="EMBL" id="JAHKPD010000018">
    <property type="protein sequence ID" value="MBU2951352.1"/>
    <property type="molecule type" value="Genomic_DNA"/>
</dbReference>
<reference evidence="1" key="1">
    <citation type="submission" date="2021-05" db="EMBL/GenBank/DDBJ databases">
        <title>Draft genomes of bacteria isolated from model marine particles.</title>
        <authorList>
            <person name="Datta M.S."/>
            <person name="Schwartzman J.A."/>
            <person name="Enke T.N."/>
            <person name="Saavedra J."/>
            <person name="Cermak N."/>
            <person name="Cordero O.X."/>
        </authorList>
    </citation>
    <scope>NUCLEOTIDE SEQUENCE</scope>
    <source>
        <strain evidence="1">I2M19</strain>
    </source>
</reference>
<keyword evidence="2" id="KW-1185">Reference proteome</keyword>
<gene>
    <name evidence="1" type="ORF">KO493_11650</name>
</gene>
<dbReference type="Proteomes" id="UP001647509">
    <property type="component" value="Unassembled WGS sequence"/>
</dbReference>
<proteinExistence type="predicted"/>
<name>A0ACC5UAJ8_9FLAO</name>